<dbReference type="CDD" id="cd01169">
    <property type="entry name" value="HMPP_kinase"/>
    <property type="match status" value="1"/>
</dbReference>
<dbReference type="SUPFAM" id="SSF53613">
    <property type="entry name" value="Ribokinase-like"/>
    <property type="match status" value="1"/>
</dbReference>
<name>A0A1B9E4N1_9FLAO</name>
<dbReference type="InterPro" id="IPR004399">
    <property type="entry name" value="HMP/HMP-P_kinase_dom"/>
</dbReference>
<gene>
    <name evidence="4" type="ORF">LPBF_05640</name>
</gene>
<dbReference type="GO" id="GO:0008902">
    <property type="term" value="F:hydroxymethylpyrimidine kinase activity"/>
    <property type="evidence" value="ECO:0007669"/>
    <property type="project" value="UniProtKB-EC"/>
</dbReference>
<dbReference type="RefSeq" id="WP_066333608.1">
    <property type="nucleotide sequence ID" value="NZ_CP017688.1"/>
</dbReference>
<dbReference type="GO" id="GO:0005829">
    <property type="term" value="C:cytosol"/>
    <property type="evidence" value="ECO:0007669"/>
    <property type="project" value="TreeGrafter"/>
</dbReference>
<evidence type="ECO:0000256" key="2">
    <source>
        <dbReference type="ARBA" id="ARBA00012135"/>
    </source>
</evidence>
<evidence type="ECO:0000259" key="3">
    <source>
        <dbReference type="Pfam" id="PF08543"/>
    </source>
</evidence>
<dbReference type="OrthoDB" id="9810880at2"/>
<dbReference type="EMBL" id="LVEP01000019">
    <property type="protein sequence ID" value="OCB76895.1"/>
    <property type="molecule type" value="Genomic_DNA"/>
</dbReference>
<dbReference type="PANTHER" id="PTHR20858:SF17">
    <property type="entry name" value="HYDROXYMETHYLPYRIMIDINE_PHOSPHOMETHYLPYRIMIDINE KINASE THI20-RELATED"/>
    <property type="match status" value="1"/>
</dbReference>
<accession>A0A1B9E4N1</accession>
<dbReference type="InterPro" id="IPR013749">
    <property type="entry name" value="PM/HMP-P_kinase-1"/>
</dbReference>
<dbReference type="AlphaFoldDB" id="A0A1B9E4N1"/>
<keyword evidence="4" id="KW-0418">Kinase</keyword>
<evidence type="ECO:0000313" key="5">
    <source>
        <dbReference type="Proteomes" id="UP000093510"/>
    </source>
</evidence>
<comment type="caution">
    <text evidence="4">The sequence shown here is derived from an EMBL/GenBank/DDBJ whole genome shotgun (WGS) entry which is preliminary data.</text>
</comment>
<dbReference type="Pfam" id="PF08543">
    <property type="entry name" value="Phos_pyr_kin"/>
    <property type="match status" value="1"/>
</dbReference>
<reference evidence="4 5" key="1">
    <citation type="submission" date="2016-03" db="EMBL/GenBank/DDBJ databases">
        <authorList>
            <person name="Ploux O."/>
        </authorList>
    </citation>
    <scope>NUCLEOTIDE SEQUENCE [LARGE SCALE GENOMIC DNA]</scope>
    <source>
        <strain evidence="4 5">LPB0076</strain>
    </source>
</reference>
<feature type="domain" description="Pyridoxamine kinase/Phosphomethylpyrimidine kinase" evidence="3">
    <location>
        <begin position="15"/>
        <end position="249"/>
    </location>
</feature>
<sequence length="251" mass="27553">MSENRPFVLSIAGFDPSGGAGVLADCKTFEQHQVVGLAVLTANTIQTAERFFAIQWTPLDFVLESISKLLQTHPVAVAKIGIVPSLAYLSEVVATIKRLSPNTKIVWDTVLKSSTNFDFLTIENQAQLLTIIEQIDLITPNYTEIMQLMPPLATAEIMAQKLSEHVAVLLKGGHHPETLGVDQLFTNDTVFRLDPQNTLGYEKHGSGCVLSAAITANLAKKQRMVMACKNAKTYIENYLSSNTTKLGYHHV</sequence>
<organism evidence="4 5">
    <name type="scientific">Flavobacterium crassostreae</name>
    <dbReference type="NCBI Taxonomy" id="1763534"/>
    <lineage>
        <taxon>Bacteria</taxon>
        <taxon>Pseudomonadati</taxon>
        <taxon>Bacteroidota</taxon>
        <taxon>Flavobacteriia</taxon>
        <taxon>Flavobacteriales</taxon>
        <taxon>Flavobacteriaceae</taxon>
        <taxon>Flavobacterium</taxon>
    </lineage>
</organism>
<dbReference type="Gene3D" id="3.40.1190.20">
    <property type="match status" value="1"/>
</dbReference>
<dbReference type="GO" id="GO:0008972">
    <property type="term" value="F:phosphomethylpyrimidine kinase activity"/>
    <property type="evidence" value="ECO:0007669"/>
    <property type="project" value="InterPro"/>
</dbReference>
<dbReference type="STRING" id="1763534.GCA_001831475_00965"/>
<comment type="pathway">
    <text evidence="1">Cofactor biosynthesis; thiamine diphosphate biosynthesis.</text>
</comment>
<evidence type="ECO:0000256" key="1">
    <source>
        <dbReference type="ARBA" id="ARBA00004948"/>
    </source>
</evidence>
<evidence type="ECO:0000313" key="4">
    <source>
        <dbReference type="EMBL" id="OCB76895.1"/>
    </source>
</evidence>
<dbReference type="GO" id="GO:0009228">
    <property type="term" value="P:thiamine biosynthetic process"/>
    <property type="evidence" value="ECO:0007669"/>
    <property type="project" value="InterPro"/>
</dbReference>
<protein>
    <recommendedName>
        <fullName evidence="2">hydroxymethylpyrimidine kinase</fullName>
        <ecNumber evidence="2">2.7.1.49</ecNumber>
    </recommendedName>
</protein>
<dbReference type="InterPro" id="IPR029056">
    <property type="entry name" value="Ribokinase-like"/>
</dbReference>
<proteinExistence type="predicted"/>
<keyword evidence="4" id="KW-0808">Transferase</keyword>
<dbReference type="PANTHER" id="PTHR20858">
    <property type="entry name" value="PHOSPHOMETHYLPYRIMIDINE KINASE"/>
    <property type="match status" value="1"/>
</dbReference>
<dbReference type="EC" id="2.7.1.49" evidence="2"/>
<keyword evidence="5" id="KW-1185">Reference proteome</keyword>
<dbReference type="Proteomes" id="UP000093510">
    <property type="component" value="Unassembled WGS sequence"/>
</dbReference>